<evidence type="ECO:0000313" key="2">
    <source>
        <dbReference type="Proteomes" id="UP001595923"/>
    </source>
</evidence>
<gene>
    <name evidence="1" type="ORF">ACFO4E_12530</name>
</gene>
<protein>
    <submittedName>
        <fullName evidence="1">Uncharacterized protein</fullName>
    </submittedName>
</protein>
<accession>A0ABV9DXP4</accession>
<reference evidence="2" key="1">
    <citation type="journal article" date="2019" name="Int. J. Syst. Evol. Microbiol.">
        <title>The Global Catalogue of Microorganisms (GCM) 10K type strain sequencing project: providing services to taxonomists for standard genome sequencing and annotation.</title>
        <authorList>
            <consortium name="The Broad Institute Genomics Platform"/>
            <consortium name="The Broad Institute Genome Sequencing Center for Infectious Disease"/>
            <person name="Wu L."/>
            <person name="Ma J."/>
        </authorList>
    </citation>
    <scope>NUCLEOTIDE SEQUENCE [LARGE SCALE GENOMIC DNA]</scope>
    <source>
        <strain evidence="2">XZYJ18</strain>
    </source>
</reference>
<dbReference type="EMBL" id="JBHSFQ010000010">
    <property type="protein sequence ID" value="MFC4562684.1"/>
    <property type="molecule type" value="Genomic_DNA"/>
</dbReference>
<dbReference type="Proteomes" id="UP001595923">
    <property type="component" value="Unassembled WGS sequence"/>
</dbReference>
<evidence type="ECO:0000313" key="1">
    <source>
        <dbReference type="EMBL" id="MFC4562684.1"/>
    </source>
</evidence>
<dbReference type="RefSeq" id="WP_378574080.1">
    <property type="nucleotide sequence ID" value="NZ_JBHSFQ010000010.1"/>
</dbReference>
<comment type="caution">
    <text evidence="1">The sequence shown here is derived from an EMBL/GenBank/DDBJ whole genome shotgun (WGS) entry which is preliminary data.</text>
</comment>
<name>A0ABV9DXP4_9ACTN</name>
<keyword evidence="2" id="KW-1185">Reference proteome</keyword>
<sequence length="118" mass="12867">MTEQHFPSDAPLISMPALTPAALRTAIAQIAPARLPSFGEHLDQAVEQAAAQSTTAPLRAFLQYWGEVVAIQRRPDRAARLRELEAAADAASDRETLDPVIAEIQQILEWAQREVVAA</sequence>
<proteinExistence type="predicted"/>
<organism evidence="1 2">
    <name type="scientific">Nocardiopsis mangrovi</name>
    <dbReference type="NCBI Taxonomy" id="1179818"/>
    <lineage>
        <taxon>Bacteria</taxon>
        <taxon>Bacillati</taxon>
        <taxon>Actinomycetota</taxon>
        <taxon>Actinomycetes</taxon>
        <taxon>Streptosporangiales</taxon>
        <taxon>Nocardiopsidaceae</taxon>
        <taxon>Nocardiopsis</taxon>
    </lineage>
</organism>